<evidence type="ECO:0000313" key="1">
    <source>
        <dbReference type="EMBL" id="PBK98928.1"/>
    </source>
</evidence>
<reference evidence="2" key="1">
    <citation type="journal article" date="2017" name="Nat. Ecol. Evol.">
        <title>Genome expansion and lineage-specific genetic innovations in the forest pathogenic fungi Armillaria.</title>
        <authorList>
            <person name="Sipos G."/>
            <person name="Prasanna A.N."/>
            <person name="Walter M.C."/>
            <person name="O'Connor E."/>
            <person name="Balint B."/>
            <person name="Krizsan K."/>
            <person name="Kiss B."/>
            <person name="Hess J."/>
            <person name="Varga T."/>
            <person name="Slot J."/>
            <person name="Riley R."/>
            <person name="Boka B."/>
            <person name="Rigling D."/>
            <person name="Barry K."/>
            <person name="Lee J."/>
            <person name="Mihaltcheva S."/>
            <person name="LaButti K."/>
            <person name="Lipzen A."/>
            <person name="Waldron R."/>
            <person name="Moloney N.M."/>
            <person name="Sperisen C."/>
            <person name="Kredics L."/>
            <person name="Vagvoelgyi C."/>
            <person name="Patrignani A."/>
            <person name="Fitzpatrick D."/>
            <person name="Nagy I."/>
            <person name="Doyle S."/>
            <person name="Anderson J.B."/>
            <person name="Grigoriev I.V."/>
            <person name="Gueldener U."/>
            <person name="Muensterkoetter M."/>
            <person name="Nagy L.G."/>
        </authorList>
    </citation>
    <scope>NUCLEOTIDE SEQUENCE [LARGE SCALE GENOMIC DNA]</scope>
    <source>
        <strain evidence="2">Ar21-2</strain>
    </source>
</reference>
<name>A0A2H3E701_ARMGA</name>
<dbReference type="InParanoid" id="A0A2H3E701"/>
<sequence length="190" mass="21080">MVMSQNPSIARNITVGNMETLAIKGKPPRPGTRHDEGYPRFDVNMDARNLRASVAEQSTRSGNPTLPHLEPDHYHVTLHGSRNPNPVLGVLLDISWRWIHPVMSYVGLPHPNPTSTVLGDSLIQDMVMVAEPIVVEPMSLVTVLTADNPPNEPDNMDVPLPPSRIVRLFDSTLLGPYWNPTHTTMVLSIY</sequence>
<dbReference type="OrthoDB" id="10664781at2759"/>
<dbReference type="Proteomes" id="UP000217790">
    <property type="component" value="Unassembled WGS sequence"/>
</dbReference>
<dbReference type="AlphaFoldDB" id="A0A2H3E701"/>
<accession>A0A2H3E701</accession>
<organism evidence="1 2">
    <name type="scientific">Armillaria gallica</name>
    <name type="common">Bulbous honey fungus</name>
    <name type="synonym">Armillaria bulbosa</name>
    <dbReference type="NCBI Taxonomy" id="47427"/>
    <lineage>
        <taxon>Eukaryota</taxon>
        <taxon>Fungi</taxon>
        <taxon>Dikarya</taxon>
        <taxon>Basidiomycota</taxon>
        <taxon>Agaricomycotina</taxon>
        <taxon>Agaricomycetes</taxon>
        <taxon>Agaricomycetidae</taxon>
        <taxon>Agaricales</taxon>
        <taxon>Marasmiineae</taxon>
        <taxon>Physalacriaceae</taxon>
        <taxon>Armillaria</taxon>
    </lineage>
</organism>
<proteinExistence type="predicted"/>
<protein>
    <submittedName>
        <fullName evidence="1">Uncharacterized protein</fullName>
    </submittedName>
</protein>
<dbReference type="EMBL" id="KZ293647">
    <property type="protein sequence ID" value="PBK98928.1"/>
    <property type="molecule type" value="Genomic_DNA"/>
</dbReference>
<gene>
    <name evidence="1" type="ORF">ARMGADRAFT_1025269</name>
</gene>
<keyword evidence="2" id="KW-1185">Reference proteome</keyword>
<evidence type="ECO:0000313" key="2">
    <source>
        <dbReference type="Proteomes" id="UP000217790"/>
    </source>
</evidence>